<evidence type="ECO:0000256" key="4">
    <source>
        <dbReference type="ARBA" id="ARBA00022490"/>
    </source>
</evidence>
<dbReference type="InterPro" id="IPR006269">
    <property type="entry name" value="KDO8P_synthase"/>
</dbReference>
<comment type="similarity">
    <text evidence="2">Belongs to the KdsA family.</text>
</comment>
<comment type="subcellular location">
    <subcellularLocation>
        <location evidence="1">Cytoplasm</location>
    </subcellularLocation>
</comment>
<keyword evidence="5" id="KW-0808">Transferase</keyword>
<evidence type="ECO:0000256" key="3">
    <source>
        <dbReference type="ARBA" id="ARBA00012693"/>
    </source>
</evidence>
<dbReference type="InterPro" id="IPR006218">
    <property type="entry name" value="DAHP1/KDSA"/>
</dbReference>
<evidence type="ECO:0000259" key="7">
    <source>
        <dbReference type="Pfam" id="PF00793"/>
    </source>
</evidence>
<dbReference type="Pfam" id="PF00793">
    <property type="entry name" value="DAHP_synth_1"/>
    <property type="match status" value="1"/>
</dbReference>
<dbReference type="InterPro" id="IPR013785">
    <property type="entry name" value="Aldolase_TIM"/>
</dbReference>
<dbReference type="PANTHER" id="PTHR21057">
    <property type="entry name" value="PHOSPHO-2-DEHYDRO-3-DEOXYHEPTONATE ALDOLASE"/>
    <property type="match status" value="1"/>
</dbReference>
<name>A0A381SEG5_9ZZZZ</name>
<evidence type="ECO:0000256" key="2">
    <source>
        <dbReference type="ARBA" id="ARBA00010499"/>
    </source>
</evidence>
<proteinExistence type="inferred from homology"/>
<keyword evidence="4" id="KW-0963">Cytoplasm</keyword>
<protein>
    <recommendedName>
        <fullName evidence="3">3-deoxy-8-phosphooctulonate synthase</fullName>
        <ecNumber evidence="3">2.5.1.55</ecNumber>
    </recommendedName>
</protein>
<dbReference type="EMBL" id="UINC01003007">
    <property type="protein sequence ID" value="SVA02455.1"/>
    <property type="molecule type" value="Genomic_DNA"/>
</dbReference>
<evidence type="ECO:0000256" key="6">
    <source>
        <dbReference type="ARBA" id="ARBA00049112"/>
    </source>
</evidence>
<dbReference type="NCBIfam" id="NF003543">
    <property type="entry name" value="PRK05198.1"/>
    <property type="match status" value="1"/>
</dbReference>
<dbReference type="Gene3D" id="3.20.20.70">
    <property type="entry name" value="Aldolase class I"/>
    <property type="match status" value="1"/>
</dbReference>
<accession>A0A381SEG5</accession>
<dbReference type="SUPFAM" id="SSF51569">
    <property type="entry name" value="Aldolase"/>
    <property type="match status" value="1"/>
</dbReference>
<comment type="catalytic activity">
    <reaction evidence="6">
        <text>D-arabinose 5-phosphate + phosphoenolpyruvate + H2O = 3-deoxy-alpha-D-manno-2-octulosonate-8-phosphate + phosphate</text>
        <dbReference type="Rhea" id="RHEA:14053"/>
        <dbReference type="ChEBI" id="CHEBI:15377"/>
        <dbReference type="ChEBI" id="CHEBI:43474"/>
        <dbReference type="ChEBI" id="CHEBI:57693"/>
        <dbReference type="ChEBI" id="CHEBI:58702"/>
        <dbReference type="ChEBI" id="CHEBI:85985"/>
        <dbReference type="EC" id="2.5.1.55"/>
    </reaction>
</comment>
<reference evidence="8" key="1">
    <citation type="submission" date="2018-05" db="EMBL/GenBank/DDBJ databases">
        <authorList>
            <person name="Lanie J.A."/>
            <person name="Ng W.-L."/>
            <person name="Kazmierczak K.M."/>
            <person name="Andrzejewski T.M."/>
            <person name="Davidsen T.M."/>
            <person name="Wayne K.J."/>
            <person name="Tettelin H."/>
            <person name="Glass J.I."/>
            <person name="Rusch D."/>
            <person name="Podicherti R."/>
            <person name="Tsui H.-C.T."/>
            <person name="Winkler M.E."/>
        </authorList>
    </citation>
    <scope>NUCLEOTIDE SEQUENCE</scope>
</reference>
<dbReference type="AlphaFoldDB" id="A0A381SEG5"/>
<evidence type="ECO:0000256" key="1">
    <source>
        <dbReference type="ARBA" id="ARBA00004496"/>
    </source>
</evidence>
<evidence type="ECO:0000313" key="8">
    <source>
        <dbReference type="EMBL" id="SVA02455.1"/>
    </source>
</evidence>
<dbReference type="GO" id="GO:0005737">
    <property type="term" value="C:cytoplasm"/>
    <property type="evidence" value="ECO:0007669"/>
    <property type="project" value="UniProtKB-SubCell"/>
</dbReference>
<sequence>MSKTIKIGNVEFGGGSLPLIAGPCVIESREHSLRMAEAIKSVADSVGAPLIFKSSFDKANRTASDSFRGPDMDEGLSILSDVKKETGVPVITDVHLPDQCNAVAEVVDILQIPAFLCRQTDLLLAAGKTGKTINIKKGQFVAPGKMTFAAEKVASTGNNNILLTERGTSFGYDLVSDMTAIPTMKSSGYPVVFDATHSCQLPGASGTTGGHREMIPVLAKSAIAAGADGLFMEVHDKPESAKSDASTQWPLDKLEELLVVVKRIFELVNS</sequence>
<dbReference type="GO" id="GO:0008676">
    <property type="term" value="F:3-deoxy-8-phosphooctulonate synthase activity"/>
    <property type="evidence" value="ECO:0007669"/>
    <property type="project" value="UniProtKB-EC"/>
</dbReference>
<organism evidence="8">
    <name type="scientific">marine metagenome</name>
    <dbReference type="NCBI Taxonomy" id="408172"/>
    <lineage>
        <taxon>unclassified sequences</taxon>
        <taxon>metagenomes</taxon>
        <taxon>ecological metagenomes</taxon>
    </lineage>
</organism>
<dbReference type="EC" id="2.5.1.55" evidence="3"/>
<evidence type="ECO:0000256" key="5">
    <source>
        <dbReference type="ARBA" id="ARBA00022679"/>
    </source>
</evidence>
<gene>
    <name evidence="8" type="ORF">METZ01_LOCUS55309</name>
</gene>
<dbReference type="NCBIfam" id="TIGR01362">
    <property type="entry name" value="KDO8P_synth"/>
    <property type="match status" value="1"/>
</dbReference>
<feature type="domain" description="DAHP synthetase I/KDSA" evidence="7">
    <location>
        <begin position="10"/>
        <end position="268"/>
    </location>
</feature>